<dbReference type="Proteomes" id="UP000055048">
    <property type="component" value="Unassembled WGS sequence"/>
</dbReference>
<evidence type="ECO:0000313" key="4">
    <source>
        <dbReference type="Proteomes" id="UP000055048"/>
    </source>
</evidence>
<dbReference type="PROSITE" id="PS51874">
    <property type="entry name" value="PCV_3C_PRO"/>
    <property type="match status" value="1"/>
</dbReference>
<accession>A0A0V0SSF0</accession>
<evidence type="ECO:0000313" key="3">
    <source>
        <dbReference type="EMBL" id="KRX29732.1"/>
    </source>
</evidence>
<dbReference type="AlphaFoldDB" id="A0A0V0SSF0"/>
<evidence type="ECO:0000256" key="1">
    <source>
        <dbReference type="ARBA" id="ARBA00022801"/>
    </source>
</evidence>
<dbReference type="GO" id="GO:0004197">
    <property type="term" value="F:cysteine-type endopeptidase activity"/>
    <property type="evidence" value="ECO:0007669"/>
    <property type="project" value="InterPro"/>
</dbReference>
<dbReference type="GO" id="GO:0006508">
    <property type="term" value="P:proteolysis"/>
    <property type="evidence" value="ECO:0007669"/>
    <property type="project" value="InterPro"/>
</dbReference>
<proteinExistence type="predicted"/>
<organism evidence="3 4">
    <name type="scientific">Trichinella murrelli</name>
    <dbReference type="NCBI Taxonomy" id="144512"/>
    <lineage>
        <taxon>Eukaryota</taxon>
        <taxon>Metazoa</taxon>
        <taxon>Ecdysozoa</taxon>
        <taxon>Nematoda</taxon>
        <taxon>Enoplea</taxon>
        <taxon>Dorylaimia</taxon>
        <taxon>Trichinellida</taxon>
        <taxon>Trichinellidae</taxon>
        <taxon>Trichinella</taxon>
    </lineage>
</organism>
<feature type="non-terminal residue" evidence="3">
    <location>
        <position position="100"/>
    </location>
</feature>
<feature type="domain" description="Peptidase C3" evidence="2">
    <location>
        <begin position="1"/>
        <end position="68"/>
    </location>
</feature>
<protein>
    <recommendedName>
        <fullName evidence="2">Peptidase C3 domain-containing protein</fullName>
    </recommendedName>
</protein>
<keyword evidence="4" id="KW-1185">Reference proteome</keyword>
<evidence type="ECO:0000259" key="2">
    <source>
        <dbReference type="PROSITE" id="PS51874"/>
    </source>
</evidence>
<dbReference type="InterPro" id="IPR000199">
    <property type="entry name" value="Peptidase_C3A/C3B_picornavir"/>
</dbReference>
<dbReference type="InterPro" id="IPR009003">
    <property type="entry name" value="Peptidase_S1_PA"/>
</dbReference>
<gene>
    <name evidence="3" type="ORF">T05_4951</name>
</gene>
<dbReference type="SUPFAM" id="SSF50494">
    <property type="entry name" value="Trypsin-like serine proteases"/>
    <property type="match status" value="1"/>
</dbReference>
<dbReference type="Gene3D" id="2.40.10.120">
    <property type="match status" value="1"/>
</dbReference>
<name>A0A0V0SSF0_9BILA</name>
<dbReference type="EMBL" id="JYDJ01003031">
    <property type="protein sequence ID" value="KRX29732.1"/>
    <property type="molecule type" value="Genomic_DNA"/>
</dbReference>
<comment type="caution">
    <text evidence="3">The sequence shown here is derived from an EMBL/GenBank/DDBJ whole genome shotgun (WGS) entry which is preliminary data.</text>
</comment>
<sequence length="100" mass="10756">MFVPVGDVVQYGFLNLSGKPTHRTMMYNFPTKAGQCGGVVTSVGKIVGIHIGGNGRQGFCAGLKRSYFASAQGEIQWVKPNKETGRLNINGPTRTKLEPS</sequence>
<dbReference type="Pfam" id="PF00548">
    <property type="entry name" value="Peptidase_C3"/>
    <property type="match status" value="1"/>
</dbReference>
<dbReference type="InterPro" id="IPR044067">
    <property type="entry name" value="PCV_3C_PRO"/>
</dbReference>
<reference evidence="3 4" key="1">
    <citation type="submission" date="2015-01" db="EMBL/GenBank/DDBJ databases">
        <title>Evolution of Trichinella species and genotypes.</title>
        <authorList>
            <person name="Korhonen P.K."/>
            <person name="Edoardo P."/>
            <person name="Giuseppe L.R."/>
            <person name="Gasser R.B."/>
        </authorList>
    </citation>
    <scope>NUCLEOTIDE SEQUENCE [LARGE SCALE GENOMIC DNA]</scope>
    <source>
        <strain evidence="3">ISS417</strain>
    </source>
</reference>
<keyword evidence="1" id="KW-0378">Hydrolase</keyword>